<dbReference type="HAMAP" id="MF_00293">
    <property type="entry name" value="PSII_PsbN"/>
    <property type="match status" value="1"/>
</dbReference>
<dbReference type="Pfam" id="PF02468">
    <property type="entry name" value="PsbN"/>
    <property type="match status" value="1"/>
</dbReference>
<feature type="transmembrane region" description="Helical" evidence="6">
    <location>
        <begin position="6"/>
        <end position="27"/>
    </location>
</feature>
<keyword evidence="5 6" id="KW-0472">Membrane</keyword>
<evidence type="ECO:0000256" key="4">
    <source>
        <dbReference type="ARBA" id="ARBA00022989"/>
    </source>
</evidence>
<name>A0A4D6BLG3_9FLOR</name>
<dbReference type="PANTHER" id="PTHR35326:SF3">
    <property type="entry name" value="PROTEIN PSBN"/>
    <property type="match status" value="1"/>
</dbReference>
<comment type="similarity">
    <text evidence="6">Belongs to the PsbN family.</text>
</comment>
<dbReference type="GO" id="GO:0009536">
    <property type="term" value="C:plastid"/>
    <property type="evidence" value="ECO:0007669"/>
    <property type="project" value="UniProtKB-SubCell"/>
</dbReference>
<dbReference type="InterPro" id="IPR003398">
    <property type="entry name" value="PSII_PsbN"/>
</dbReference>
<comment type="caution">
    <text evidence="6">Originally thought to be a component of PSII; based on experiments in Synechocystis, N.tabacum and barley, and its absence from PSII in T.elongatus and T.vulcanus, this is probably not true.</text>
</comment>
<evidence type="ECO:0000256" key="3">
    <source>
        <dbReference type="ARBA" id="ARBA00022692"/>
    </source>
</evidence>
<protein>
    <recommendedName>
        <fullName evidence="6">Protein PsbN</fullName>
    </recommendedName>
</protein>
<reference evidence="7" key="1">
    <citation type="journal article" date="2019" name="Phycologia">
        <title>Chloroplast and mitochondrial genomes of Balbiania investiens (Balbianiales, Nemaliophycidae).</title>
        <authorList>
            <person name="Evans J.R."/>
            <person name="StAmour N."/>
            <person name="Verbruggen H."/>
            <person name="Salomaki E.D."/>
            <person name="Vis M.L."/>
        </authorList>
    </citation>
    <scope>NUCLEOTIDE SEQUENCE</scope>
</reference>
<evidence type="ECO:0000256" key="1">
    <source>
        <dbReference type="ARBA" id="ARBA00004167"/>
    </source>
</evidence>
<gene>
    <name evidence="6 7" type="primary">psbN</name>
</gene>
<evidence type="ECO:0000256" key="2">
    <source>
        <dbReference type="ARBA" id="ARBA00004474"/>
    </source>
</evidence>
<keyword evidence="3 6" id="KW-0812">Transmembrane</keyword>
<keyword evidence="7" id="KW-0934">Plastid</keyword>
<geneLocation type="plastid" evidence="7"/>
<evidence type="ECO:0000256" key="5">
    <source>
        <dbReference type="ARBA" id="ARBA00023136"/>
    </source>
</evidence>
<organism evidence="7">
    <name type="scientific">Balbiania investiens</name>
    <dbReference type="NCBI Taxonomy" id="111861"/>
    <lineage>
        <taxon>Eukaryota</taxon>
        <taxon>Rhodophyta</taxon>
        <taxon>Florideophyceae</taxon>
        <taxon>Nemaliophycidae</taxon>
        <taxon>Balbianiales</taxon>
        <taxon>Balbianiaceae</taxon>
        <taxon>Balbiania</taxon>
    </lineage>
</organism>
<dbReference type="EMBL" id="MH026108">
    <property type="protein sequence ID" value="QBX88590.1"/>
    <property type="molecule type" value="Genomic_DNA"/>
</dbReference>
<dbReference type="NCBIfam" id="NF009650">
    <property type="entry name" value="PRK13183.1"/>
    <property type="match status" value="1"/>
</dbReference>
<accession>A0A4D6BLG3</accession>
<dbReference type="RefSeq" id="YP_009628807.1">
    <property type="nucleotide sequence ID" value="NC_042171.1"/>
</dbReference>
<comment type="function">
    <text evidence="6">May play a role in photosystem I and II biogenesis.</text>
</comment>
<dbReference type="GeneID" id="40138745"/>
<evidence type="ECO:0000256" key="6">
    <source>
        <dbReference type="HAMAP-Rule" id="MF_00293"/>
    </source>
</evidence>
<proteinExistence type="inferred from homology"/>
<dbReference type="PANTHER" id="PTHR35326">
    <property type="entry name" value="PROTEIN PSBN"/>
    <property type="match status" value="1"/>
</dbReference>
<comment type="subcellular location">
    <subcellularLocation>
        <location evidence="6">Cellular thylakoid membrane</location>
        <topology evidence="6">Single-pass membrane protein</topology>
    </subcellularLocation>
    <subcellularLocation>
        <location evidence="1">Membrane</location>
        <topology evidence="1">Single-pass membrane protein</topology>
    </subcellularLocation>
    <subcellularLocation>
        <location evidence="2">Plastid</location>
    </subcellularLocation>
</comment>
<sequence length="43" mass="4736">METATVLSIFISSLLLGITGYSIYTAFGPSAKTLRDPFEEHEE</sequence>
<keyword evidence="4 6" id="KW-1133">Transmembrane helix</keyword>
<dbReference type="GO" id="GO:0042651">
    <property type="term" value="C:thylakoid membrane"/>
    <property type="evidence" value="ECO:0007669"/>
    <property type="project" value="UniProtKB-UniRule"/>
</dbReference>
<dbReference type="AlphaFoldDB" id="A0A4D6BLG3"/>
<dbReference type="GO" id="GO:0015979">
    <property type="term" value="P:photosynthesis"/>
    <property type="evidence" value="ECO:0007669"/>
    <property type="project" value="InterPro"/>
</dbReference>
<keyword evidence="6" id="KW-0793">Thylakoid</keyword>
<evidence type="ECO:0000313" key="7">
    <source>
        <dbReference type="EMBL" id="QBX88590.1"/>
    </source>
</evidence>